<evidence type="ECO:0000313" key="2">
    <source>
        <dbReference type="EMBL" id="MBB4678453.1"/>
    </source>
</evidence>
<dbReference type="InterPro" id="IPR037523">
    <property type="entry name" value="VOC_core"/>
</dbReference>
<dbReference type="GO" id="GO:0016829">
    <property type="term" value="F:lyase activity"/>
    <property type="evidence" value="ECO:0007669"/>
    <property type="project" value="UniProtKB-KW"/>
</dbReference>
<organism evidence="2 3">
    <name type="scientific">Crossiella cryophila</name>
    <dbReference type="NCBI Taxonomy" id="43355"/>
    <lineage>
        <taxon>Bacteria</taxon>
        <taxon>Bacillati</taxon>
        <taxon>Actinomycetota</taxon>
        <taxon>Actinomycetes</taxon>
        <taxon>Pseudonocardiales</taxon>
        <taxon>Pseudonocardiaceae</taxon>
        <taxon>Crossiella</taxon>
    </lineage>
</organism>
<gene>
    <name evidence="2" type="ORF">HNR67_004571</name>
</gene>
<comment type="caution">
    <text evidence="2">The sequence shown here is derived from an EMBL/GenBank/DDBJ whole genome shotgun (WGS) entry which is preliminary data.</text>
</comment>
<dbReference type="PROSITE" id="PS51819">
    <property type="entry name" value="VOC"/>
    <property type="match status" value="1"/>
</dbReference>
<dbReference type="CDD" id="cd06587">
    <property type="entry name" value="VOC"/>
    <property type="match status" value="1"/>
</dbReference>
<keyword evidence="3" id="KW-1185">Reference proteome</keyword>
<name>A0A7W7CES4_9PSEU</name>
<dbReference type="RefSeq" id="WP_221490012.1">
    <property type="nucleotide sequence ID" value="NZ_BAAAUI010000066.1"/>
</dbReference>
<accession>A0A7W7CES4</accession>
<reference evidence="2 3" key="1">
    <citation type="submission" date="2020-08" db="EMBL/GenBank/DDBJ databases">
        <title>Sequencing the genomes of 1000 actinobacteria strains.</title>
        <authorList>
            <person name="Klenk H.-P."/>
        </authorList>
    </citation>
    <scope>NUCLEOTIDE SEQUENCE [LARGE SCALE GENOMIC DNA]</scope>
    <source>
        <strain evidence="2 3">DSM 44230</strain>
    </source>
</reference>
<keyword evidence="2" id="KW-0456">Lyase</keyword>
<dbReference type="AlphaFoldDB" id="A0A7W7CES4"/>
<feature type="domain" description="VOC" evidence="1">
    <location>
        <begin position="7"/>
        <end position="117"/>
    </location>
</feature>
<evidence type="ECO:0000259" key="1">
    <source>
        <dbReference type="PROSITE" id="PS51819"/>
    </source>
</evidence>
<evidence type="ECO:0000313" key="3">
    <source>
        <dbReference type="Proteomes" id="UP000533598"/>
    </source>
</evidence>
<dbReference type="EMBL" id="JACHMH010000001">
    <property type="protein sequence ID" value="MBB4678453.1"/>
    <property type="molecule type" value="Genomic_DNA"/>
</dbReference>
<dbReference type="Proteomes" id="UP000533598">
    <property type="component" value="Unassembled WGS sequence"/>
</dbReference>
<dbReference type="SUPFAM" id="SSF54593">
    <property type="entry name" value="Glyoxalase/Bleomycin resistance protein/Dihydroxybiphenyl dioxygenase"/>
    <property type="match status" value="1"/>
</dbReference>
<sequence>MTAGDQNIDSVLAGVAVADFEAAQSWYSKLFGREPDVVPTEGIAEWQLAPNAWVQLTENPDRAGKSSVVIGVRDLAAQVKSIEAAGFTAGAVEEYPGIVKTSTIFDAEGNEVTFVEELTE</sequence>
<protein>
    <submittedName>
        <fullName evidence="2">Putative enzyme related to lactoylglutathione lyase</fullName>
    </submittedName>
</protein>
<dbReference type="InterPro" id="IPR029068">
    <property type="entry name" value="Glyas_Bleomycin-R_OHBP_Dase"/>
</dbReference>
<proteinExistence type="predicted"/>
<dbReference type="Gene3D" id="3.10.180.10">
    <property type="entry name" value="2,3-Dihydroxybiphenyl 1,2-Dioxygenase, domain 1"/>
    <property type="match status" value="1"/>
</dbReference>